<dbReference type="SUPFAM" id="SSF52540">
    <property type="entry name" value="P-loop containing nucleoside triphosphate hydrolases"/>
    <property type="match status" value="2"/>
</dbReference>
<dbReference type="CDD" id="cd03221">
    <property type="entry name" value="ABCF_EF-3"/>
    <property type="match status" value="2"/>
</dbReference>
<dbReference type="PANTHER" id="PTHR19211:SF14">
    <property type="entry name" value="ATP-BINDING CASSETTE SUB-FAMILY F MEMBER 1"/>
    <property type="match status" value="1"/>
</dbReference>
<dbReference type="PROSITE" id="PS00211">
    <property type="entry name" value="ABC_TRANSPORTER_1"/>
    <property type="match status" value="2"/>
</dbReference>
<sequence length="633" mass="69962">MLNINNLTFRMMGRPLFEDASATIPTGSKCGLVGRNGTGKTTLFKLINGTLSPESGDISLQKGLRLGQVAQEAPGTDATLLETVLEADTERTALLEEAETATDPNRISEIHIRLADIEAHSAEARAGAILHGLGFDAEAQQRPCSSFSGGWRMRVALAAVLFLEPDYLLLDEPTNYLDLEGTLWLENYIQRYPHTVFIISHDRDLLNSAATSILHLENKQLTLYRGNYDNFARTRAERMSQLVKSKEKQDAKKKHMAAFVERFRAKASKAKQAQSRLKALEKMGDISIMVDESVKPIVFPSPTREAASPIVTMESARVGYDPDKPILTHLNLRIDADDRIALLGANGNGKSTFAKLLSDRLQAQEGTVVRADKLRVAMFAQHQMDDLHSDWTAFDHLRAALPEEPESRVRARVAAMGLGTDKMDTKAAQLSGGERARLTLGLATLDKPHLLILDEPTNHLDIDSRAALIEALNGYSGAVMLISHDRHLLEATAERLWIVGEGTVKPYEGDMDEYRTLILKGPQKKSNDDDDAKKGDGLSGKERRKLAAQARQKMAPVKKKINHIEGLMAKATKEIQVIDESLGTKAVLDDQGKVSDLTIKRGKIEKQIADWEAEWIDLCTQYEEATGTNLMDD</sequence>
<keyword evidence="2" id="KW-0677">Repeat</keyword>
<evidence type="ECO:0000256" key="4">
    <source>
        <dbReference type="ARBA" id="ARBA00022840"/>
    </source>
</evidence>
<protein>
    <submittedName>
        <fullName evidence="7">ABC-F family ATP-binding cassette domain-containing protein</fullName>
    </submittedName>
</protein>
<feature type="compositionally biased region" description="Basic and acidic residues" evidence="5">
    <location>
        <begin position="525"/>
        <end position="541"/>
    </location>
</feature>
<keyword evidence="3" id="KW-0547">Nucleotide-binding</keyword>
<proteinExistence type="inferred from homology"/>
<evidence type="ECO:0000313" key="7">
    <source>
        <dbReference type="EMBL" id="MEM5500545.1"/>
    </source>
</evidence>
<evidence type="ECO:0000256" key="5">
    <source>
        <dbReference type="SAM" id="MobiDB-lite"/>
    </source>
</evidence>
<evidence type="ECO:0000313" key="8">
    <source>
        <dbReference type="Proteomes" id="UP001477870"/>
    </source>
</evidence>
<dbReference type="EMBL" id="JBBMQO010000002">
    <property type="protein sequence ID" value="MEM5500545.1"/>
    <property type="molecule type" value="Genomic_DNA"/>
</dbReference>
<evidence type="ECO:0000259" key="6">
    <source>
        <dbReference type="PROSITE" id="PS50893"/>
    </source>
</evidence>
<keyword evidence="8" id="KW-1185">Reference proteome</keyword>
<dbReference type="RefSeq" id="WP_026317122.1">
    <property type="nucleotide sequence ID" value="NZ_JBBMQO010000002.1"/>
</dbReference>
<evidence type="ECO:0000256" key="1">
    <source>
        <dbReference type="ARBA" id="ARBA00005417"/>
    </source>
</evidence>
<dbReference type="InterPro" id="IPR027417">
    <property type="entry name" value="P-loop_NTPase"/>
</dbReference>
<dbReference type="GO" id="GO:0005524">
    <property type="term" value="F:ATP binding"/>
    <property type="evidence" value="ECO:0007669"/>
    <property type="project" value="UniProtKB-KW"/>
</dbReference>
<dbReference type="NCBIfam" id="NF000355">
    <property type="entry name" value="ribo_prot_ABC_F"/>
    <property type="match status" value="1"/>
</dbReference>
<dbReference type="PROSITE" id="PS50893">
    <property type="entry name" value="ABC_TRANSPORTER_2"/>
    <property type="match status" value="2"/>
</dbReference>
<feature type="domain" description="ABC transporter" evidence="6">
    <location>
        <begin position="2"/>
        <end position="243"/>
    </location>
</feature>
<accession>A0ABU9T340</accession>
<dbReference type="InterPro" id="IPR003439">
    <property type="entry name" value="ABC_transporter-like_ATP-bd"/>
</dbReference>
<name>A0ABU9T340_9HYPH</name>
<evidence type="ECO:0000256" key="2">
    <source>
        <dbReference type="ARBA" id="ARBA00022737"/>
    </source>
</evidence>
<dbReference type="PANTHER" id="PTHR19211">
    <property type="entry name" value="ATP-BINDING TRANSPORT PROTEIN-RELATED"/>
    <property type="match status" value="1"/>
</dbReference>
<reference evidence="7 8" key="1">
    <citation type="submission" date="2024-03" db="EMBL/GenBank/DDBJ databases">
        <title>Community enrichment and isolation of bacterial strains for fucoidan degradation.</title>
        <authorList>
            <person name="Sichert A."/>
        </authorList>
    </citation>
    <scope>NUCLEOTIDE SEQUENCE [LARGE SCALE GENOMIC DNA]</scope>
    <source>
        <strain evidence="7 8">AS62</strain>
    </source>
</reference>
<comment type="caution">
    <text evidence="7">The sequence shown here is derived from an EMBL/GenBank/DDBJ whole genome shotgun (WGS) entry which is preliminary data.</text>
</comment>
<dbReference type="Proteomes" id="UP001477870">
    <property type="component" value="Unassembled WGS sequence"/>
</dbReference>
<organism evidence="7 8">
    <name type="scientific">Ahrensia kielensis</name>
    <dbReference type="NCBI Taxonomy" id="76980"/>
    <lineage>
        <taxon>Bacteria</taxon>
        <taxon>Pseudomonadati</taxon>
        <taxon>Pseudomonadota</taxon>
        <taxon>Alphaproteobacteria</taxon>
        <taxon>Hyphomicrobiales</taxon>
        <taxon>Ahrensiaceae</taxon>
        <taxon>Ahrensia</taxon>
    </lineage>
</organism>
<evidence type="ECO:0000256" key="3">
    <source>
        <dbReference type="ARBA" id="ARBA00022741"/>
    </source>
</evidence>
<dbReference type="Pfam" id="PF00005">
    <property type="entry name" value="ABC_tran"/>
    <property type="match status" value="2"/>
</dbReference>
<dbReference type="Gene3D" id="3.40.50.300">
    <property type="entry name" value="P-loop containing nucleotide triphosphate hydrolases"/>
    <property type="match status" value="2"/>
</dbReference>
<keyword evidence="4 7" id="KW-0067">ATP-binding</keyword>
<dbReference type="Pfam" id="PF12848">
    <property type="entry name" value="ABC_tran_Xtn"/>
    <property type="match status" value="1"/>
</dbReference>
<dbReference type="InterPro" id="IPR032781">
    <property type="entry name" value="ABC_tran_Xtn"/>
</dbReference>
<dbReference type="InterPro" id="IPR017871">
    <property type="entry name" value="ABC_transporter-like_CS"/>
</dbReference>
<dbReference type="InterPro" id="IPR050611">
    <property type="entry name" value="ABCF"/>
</dbReference>
<comment type="similarity">
    <text evidence="1">Belongs to the ABC transporter superfamily.</text>
</comment>
<dbReference type="InterPro" id="IPR003593">
    <property type="entry name" value="AAA+_ATPase"/>
</dbReference>
<dbReference type="SMART" id="SM00382">
    <property type="entry name" value="AAA"/>
    <property type="match status" value="2"/>
</dbReference>
<feature type="domain" description="ABC transporter" evidence="6">
    <location>
        <begin position="310"/>
        <end position="526"/>
    </location>
</feature>
<feature type="region of interest" description="Disordered" evidence="5">
    <location>
        <begin position="519"/>
        <end position="543"/>
    </location>
</feature>
<gene>
    <name evidence="7" type="ORF">WNY59_02975</name>
</gene>